<organism evidence="6 7">
    <name type="scientific">Haloarcula saliterrae</name>
    <dbReference type="NCBI Taxonomy" id="2950534"/>
    <lineage>
        <taxon>Archaea</taxon>
        <taxon>Methanobacteriati</taxon>
        <taxon>Methanobacteriota</taxon>
        <taxon>Stenosarchaea group</taxon>
        <taxon>Halobacteria</taxon>
        <taxon>Halobacteriales</taxon>
        <taxon>Haloarculaceae</taxon>
        <taxon>Haloarcula</taxon>
    </lineage>
</organism>
<dbReference type="InterPro" id="IPR000805">
    <property type="entry name" value="Glyco_hydro_26"/>
</dbReference>
<proteinExistence type="inferred from homology"/>
<feature type="region of interest" description="Disordered" evidence="4">
    <location>
        <begin position="35"/>
        <end position="65"/>
    </location>
</feature>
<protein>
    <submittedName>
        <fullName evidence="6">Glycoside hydrolase family 26 protein</fullName>
    </submittedName>
</protein>
<evidence type="ECO:0000256" key="2">
    <source>
        <dbReference type="ARBA" id="ARBA00022801"/>
    </source>
</evidence>
<keyword evidence="3" id="KW-0326">Glycosidase</keyword>
<dbReference type="PROSITE" id="PS51257">
    <property type="entry name" value="PROKAR_LIPOPROTEIN"/>
    <property type="match status" value="1"/>
</dbReference>
<keyword evidence="7" id="KW-1185">Reference proteome</keyword>
<dbReference type="PROSITE" id="PS51764">
    <property type="entry name" value="GH26"/>
    <property type="match status" value="1"/>
</dbReference>
<evidence type="ECO:0000256" key="4">
    <source>
        <dbReference type="SAM" id="MobiDB-lite"/>
    </source>
</evidence>
<evidence type="ECO:0000313" key="7">
    <source>
        <dbReference type="Proteomes" id="UP001259659"/>
    </source>
</evidence>
<dbReference type="PANTHER" id="PTHR40079">
    <property type="entry name" value="MANNAN ENDO-1,4-BETA-MANNOSIDASE E-RELATED"/>
    <property type="match status" value="1"/>
</dbReference>
<evidence type="ECO:0000256" key="3">
    <source>
        <dbReference type="ARBA" id="ARBA00023295"/>
    </source>
</evidence>
<evidence type="ECO:0000256" key="1">
    <source>
        <dbReference type="ARBA" id="ARBA00007754"/>
    </source>
</evidence>
<reference evidence="6 7" key="1">
    <citation type="submission" date="2022-06" db="EMBL/GenBank/DDBJ databases">
        <title>Haloarcula sp. a new haloarchaeum isolate from saline soil.</title>
        <authorList>
            <person name="Strakova D."/>
            <person name="Galisteo C."/>
            <person name="Sanchez-Porro C."/>
            <person name="Ventosa A."/>
        </authorList>
    </citation>
    <scope>NUCLEOTIDE SEQUENCE [LARGE SCALE GENOMIC DNA]</scope>
    <source>
        <strain evidence="6 7">S1CR25-12</strain>
    </source>
</reference>
<dbReference type="Proteomes" id="UP001259659">
    <property type="component" value="Unassembled WGS sequence"/>
</dbReference>
<comment type="caution">
    <text evidence="6">The sequence shown here is derived from an EMBL/GenBank/DDBJ whole genome shotgun (WGS) entry which is preliminary data.</text>
</comment>
<dbReference type="InterPro" id="IPR006311">
    <property type="entry name" value="TAT_signal"/>
</dbReference>
<keyword evidence="2 6" id="KW-0378">Hydrolase</keyword>
<name>A0ABU2FGF6_9EURY</name>
<dbReference type="InterPro" id="IPR022790">
    <property type="entry name" value="GH26_dom"/>
</dbReference>
<feature type="domain" description="GH26" evidence="5">
    <location>
        <begin position="44"/>
        <end position="370"/>
    </location>
</feature>
<dbReference type="PROSITE" id="PS51318">
    <property type="entry name" value="TAT"/>
    <property type="match status" value="1"/>
</dbReference>
<sequence length="377" mass="42427">MKQDTTRSTDRRTFLSRLAAGCAGAAASSSLAGCGTLVGETESPEGDETPEGTQRSERRGNQSPGVGIYLGNDRTLKAWENWFGRTVDYYSVALFRNSWDDYWVENWPLKIDLQSVFADRHPIITFSMFPDGAELEQVAAGEFAGKYRRLARELVDNGLADAHLRFGAEFNGNWSPGTAVSRPELFVEAWKGIVRPMRSVSGAAFTFVWAPDIWKRQLAAPKAYPGDEWVDEVGLTFYDKGDCYPYPEQCDDGCRRRHRECTWERLLEGRDANFGLNFWADFAREHDKTLVFPEYGVMAQSWSTPGGGDNPQFFRNFDSWMTENEDVVGWHNTWSWTSGPSYVGPARGHTSTEYPLFRDASAAFRRLFGNPDAGSSS</sequence>
<accession>A0ABU2FGF6</accession>
<dbReference type="SUPFAM" id="SSF51445">
    <property type="entry name" value="(Trans)glycosidases"/>
    <property type="match status" value="1"/>
</dbReference>
<dbReference type="Gene3D" id="3.20.20.80">
    <property type="entry name" value="Glycosidases"/>
    <property type="match status" value="1"/>
</dbReference>
<evidence type="ECO:0000313" key="6">
    <source>
        <dbReference type="EMBL" id="MDS0261345.1"/>
    </source>
</evidence>
<dbReference type="RefSeq" id="WP_310921169.1">
    <property type="nucleotide sequence ID" value="NZ_JAMQON010000006.1"/>
</dbReference>
<dbReference type="GO" id="GO:0016787">
    <property type="term" value="F:hydrolase activity"/>
    <property type="evidence" value="ECO:0007669"/>
    <property type="project" value="UniProtKB-KW"/>
</dbReference>
<gene>
    <name evidence="6" type="ORF">NDI56_18245</name>
</gene>
<comment type="similarity">
    <text evidence="1">Belongs to the glycosyl hydrolase 26 family.</text>
</comment>
<dbReference type="PANTHER" id="PTHR40079:SF4">
    <property type="entry name" value="GH26 DOMAIN-CONTAINING PROTEIN-RELATED"/>
    <property type="match status" value="1"/>
</dbReference>
<dbReference type="EMBL" id="JAMQON010000006">
    <property type="protein sequence ID" value="MDS0261345.1"/>
    <property type="molecule type" value="Genomic_DNA"/>
</dbReference>
<dbReference type="InterPro" id="IPR017853">
    <property type="entry name" value="GH"/>
</dbReference>
<evidence type="ECO:0000259" key="5">
    <source>
        <dbReference type="PROSITE" id="PS51764"/>
    </source>
</evidence>
<dbReference type="Pfam" id="PF02156">
    <property type="entry name" value="Glyco_hydro_26"/>
    <property type="match status" value="1"/>
</dbReference>